<evidence type="ECO:0008006" key="3">
    <source>
        <dbReference type="Google" id="ProtNLM"/>
    </source>
</evidence>
<feature type="non-terminal residue" evidence="1">
    <location>
        <position position="1"/>
    </location>
</feature>
<reference evidence="1" key="1">
    <citation type="submission" date="2018-05" db="EMBL/GenBank/DDBJ databases">
        <title>Draft genome of Mucuna pruriens seed.</title>
        <authorList>
            <person name="Nnadi N.E."/>
            <person name="Vos R."/>
            <person name="Hasami M.H."/>
            <person name="Devisetty U.K."/>
            <person name="Aguiy J.C."/>
        </authorList>
    </citation>
    <scope>NUCLEOTIDE SEQUENCE [LARGE SCALE GENOMIC DNA]</scope>
    <source>
        <strain evidence="1">JCA_2017</strain>
    </source>
</reference>
<name>A0A371HLR4_MUCPR</name>
<evidence type="ECO:0000313" key="1">
    <source>
        <dbReference type="EMBL" id="RDY03632.1"/>
    </source>
</evidence>
<dbReference type="OrthoDB" id="1414481at2759"/>
<accession>A0A371HLR4</accession>
<protein>
    <recommendedName>
        <fullName evidence="3">Integrase catalytic domain-containing protein</fullName>
    </recommendedName>
</protein>
<dbReference type="EMBL" id="QJKJ01002248">
    <property type="protein sequence ID" value="RDY03632.1"/>
    <property type="molecule type" value="Genomic_DNA"/>
</dbReference>
<gene>
    <name evidence="1" type="ORF">CR513_12753</name>
</gene>
<dbReference type="InterPro" id="IPR012337">
    <property type="entry name" value="RNaseH-like_sf"/>
</dbReference>
<dbReference type="GO" id="GO:0003676">
    <property type="term" value="F:nucleic acid binding"/>
    <property type="evidence" value="ECO:0007669"/>
    <property type="project" value="InterPro"/>
</dbReference>
<dbReference type="SUPFAM" id="SSF53098">
    <property type="entry name" value="Ribonuclease H-like"/>
    <property type="match status" value="1"/>
</dbReference>
<sequence>MEEVHKGTFGTPANGHALARKILRASLKFQTCADHINAAPSTLHNLTYPWPFSMWGIDIIGPIKPNASNGHRFILIVIDYFTKWVEIASYSTVTQRSGNILQEGHHMPVWPPNSYHHR</sequence>
<comment type="caution">
    <text evidence="1">The sequence shown here is derived from an EMBL/GenBank/DDBJ whole genome shotgun (WGS) entry which is preliminary data.</text>
</comment>
<organism evidence="1 2">
    <name type="scientific">Mucuna pruriens</name>
    <name type="common">Velvet bean</name>
    <name type="synonym">Dolichos pruriens</name>
    <dbReference type="NCBI Taxonomy" id="157652"/>
    <lineage>
        <taxon>Eukaryota</taxon>
        <taxon>Viridiplantae</taxon>
        <taxon>Streptophyta</taxon>
        <taxon>Embryophyta</taxon>
        <taxon>Tracheophyta</taxon>
        <taxon>Spermatophyta</taxon>
        <taxon>Magnoliopsida</taxon>
        <taxon>eudicotyledons</taxon>
        <taxon>Gunneridae</taxon>
        <taxon>Pentapetalae</taxon>
        <taxon>rosids</taxon>
        <taxon>fabids</taxon>
        <taxon>Fabales</taxon>
        <taxon>Fabaceae</taxon>
        <taxon>Papilionoideae</taxon>
        <taxon>50 kb inversion clade</taxon>
        <taxon>NPAAA clade</taxon>
        <taxon>indigoferoid/millettioid clade</taxon>
        <taxon>Phaseoleae</taxon>
        <taxon>Mucuna</taxon>
    </lineage>
</organism>
<dbReference type="AlphaFoldDB" id="A0A371HLR4"/>
<dbReference type="PANTHER" id="PTHR47266">
    <property type="entry name" value="ENDONUCLEASE-RELATED"/>
    <property type="match status" value="1"/>
</dbReference>
<dbReference type="InterPro" id="IPR036397">
    <property type="entry name" value="RNaseH_sf"/>
</dbReference>
<dbReference type="Gene3D" id="3.30.420.10">
    <property type="entry name" value="Ribonuclease H-like superfamily/Ribonuclease H"/>
    <property type="match status" value="1"/>
</dbReference>
<dbReference type="Proteomes" id="UP000257109">
    <property type="component" value="Unassembled WGS sequence"/>
</dbReference>
<proteinExistence type="predicted"/>
<keyword evidence="2" id="KW-1185">Reference proteome</keyword>
<evidence type="ECO:0000313" key="2">
    <source>
        <dbReference type="Proteomes" id="UP000257109"/>
    </source>
</evidence>
<dbReference type="InterPro" id="IPR052160">
    <property type="entry name" value="Gypsy_RT_Integrase-like"/>
</dbReference>